<dbReference type="GO" id="GO:1901336">
    <property type="term" value="P:lactone biosynthetic process"/>
    <property type="evidence" value="ECO:0007669"/>
    <property type="project" value="UniProtKB-ARBA"/>
</dbReference>
<dbReference type="OrthoDB" id="329835at2759"/>
<proteinExistence type="predicted"/>
<dbReference type="SUPFAM" id="SSF51735">
    <property type="entry name" value="NAD(P)-binding Rossmann-fold domains"/>
    <property type="match status" value="2"/>
</dbReference>
<feature type="domain" description="PKS/mFAS DH" evidence="6">
    <location>
        <begin position="1"/>
        <end position="180"/>
    </location>
</feature>
<dbReference type="InterPro" id="IPR050091">
    <property type="entry name" value="PKS_NRPS_Biosynth_Enz"/>
</dbReference>
<dbReference type="Gene3D" id="3.40.50.150">
    <property type="entry name" value="Vaccinia Virus protein VP39"/>
    <property type="match status" value="1"/>
</dbReference>
<dbReference type="SUPFAM" id="SSF53335">
    <property type="entry name" value="S-adenosyl-L-methionine-dependent methyltransferases"/>
    <property type="match status" value="1"/>
</dbReference>
<dbReference type="Pfam" id="PF14765">
    <property type="entry name" value="PS-DH"/>
    <property type="match status" value="1"/>
</dbReference>
<organism evidence="7 8">
    <name type="scientific">Aspergillus viridinutans</name>
    <dbReference type="NCBI Taxonomy" id="75553"/>
    <lineage>
        <taxon>Eukaryota</taxon>
        <taxon>Fungi</taxon>
        <taxon>Dikarya</taxon>
        <taxon>Ascomycota</taxon>
        <taxon>Pezizomycotina</taxon>
        <taxon>Eurotiomycetes</taxon>
        <taxon>Eurotiomycetidae</taxon>
        <taxon>Eurotiales</taxon>
        <taxon>Aspergillaceae</taxon>
        <taxon>Aspergillus</taxon>
        <taxon>Aspergillus subgen. Fumigati</taxon>
    </lineage>
</organism>
<evidence type="ECO:0000256" key="4">
    <source>
        <dbReference type="ARBA" id="ARBA00023268"/>
    </source>
</evidence>
<comment type="caution">
    <text evidence="7">The sequence shown here is derived from an EMBL/GenBank/DDBJ whole genome shotgun (WGS) entry which is preliminary data.</text>
</comment>
<protein>
    <recommendedName>
        <fullName evidence="6">PKS/mFAS DH domain-containing protein</fullName>
    </recommendedName>
</protein>
<dbReference type="CDD" id="cd05274">
    <property type="entry name" value="KR_FAS_SDR_x"/>
    <property type="match status" value="1"/>
</dbReference>
<dbReference type="GO" id="GO:0006633">
    <property type="term" value="P:fatty acid biosynthetic process"/>
    <property type="evidence" value="ECO:0007669"/>
    <property type="project" value="TreeGrafter"/>
</dbReference>
<dbReference type="GO" id="GO:0044550">
    <property type="term" value="P:secondary metabolite biosynthetic process"/>
    <property type="evidence" value="ECO:0007669"/>
    <property type="project" value="TreeGrafter"/>
</dbReference>
<feature type="region of interest" description="C-terminal hotdog fold" evidence="5">
    <location>
        <begin position="34"/>
        <end position="180"/>
    </location>
</feature>
<dbReference type="Proteomes" id="UP000710440">
    <property type="component" value="Unassembled WGS sequence"/>
</dbReference>
<dbReference type="InterPro" id="IPR056501">
    <property type="entry name" value="NAD-bd_HRPKS_sdrA"/>
</dbReference>
<name>A0A9P3BZC5_ASPVI</name>
<dbReference type="InterPro" id="IPR013968">
    <property type="entry name" value="PKS_KR"/>
</dbReference>
<dbReference type="PANTHER" id="PTHR43775">
    <property type="entry name" value="FATTY ACID SYNTHASE"/>
    <property type="match status" value="1"/>
</dbReference>
<dbReference type="EMBL" id="BOPL01000008">
    <property type="protein sequence ID" value="GIK05258.1"/>
    <property type="molecule type" value="Genomic_DNA"/>
</dbReference>
<dbReference type="PANTHER" id="PTHR43775:SF49">
    <property type="entry name" value="SYNTHASE, PUTATIVE (JCVI)-RELATED"/>
    <property type="match status" value="1"/>
</dbReference>
<dbReference type="InterPro" id="IPR049900">
    <property type="entry name" value="PKS_mFAS_DH"/>
</dbReference>
<accession>A0A9P3BZC5</accession>
<evidence type="ECO:0000259" key="6">
    <source>
        <dbReference type="PROSITE" id="PS52019"/>
    </source>
</evidence>
<dbReference type="InterPro" id="IPR020843">
    <property type="entry name" value="ER"/>
</dbReference>
<dbReference type="InterPro" id="IPR029063">
    <property type="entry name" value="SAM-dependent_MTases_sf"/>
</dbReference>
<sequence>MSYNGTEWIRHAFGRAKSGVNKVDSELRAPQVFPRRVSSEHWYRMLEKVGLNYGPTFRGMQDITADPSRCVAAALMRGRQDGKAVHPTVIDECRQLFTVAACKGRAVHMTRLYVPIFVGEVQLGLGQEMMRAEATTSNRTAELGNGNVLLMANDQEGAFIKPVLSMADVTVVPLDNNMRAADEADIPLASHAEWRPDIDLVNKQQLPLRYSQSTEAGFALIAKLSALSIIQVHRRIVDVTPFSPSLEQYQKFISTQIAEIQREAFWGVSEAASWLKCSEEALQRQQTALDEELRTSKLEFISSMSNWALETVRDIVDGSLPTSAVPNVIRKQIWQCESLVASMSDMSDWFGLLRHSNPLLRILHIAEGNGVVSRQVLEYLNFEGLPFYSKYTYTSTKDISSAVVERLKEFKEVKFENLDITTDPCEQGFGNGTYDLVIVSNTGVPTSQLQTALQNIKKLLVPGGRVLLHIPNAVHSMMGYIRCLKSLVGNQELESLSGISPCPIQWVETLMQVGLDQIQGTHGEHPYCNLTARLPYPREDHTELIYLLCPGLVHNNGWICNVEAQFERMGYQTQRCTLGAEFTNKQRIVSLLDVQKPFFKDISETSWKAFQSLVTAAPPILWVMPSVELTCQSPDFAIVLGVSRTARQEQELHFGTLQIDEFHASAAAALVKVTGKFFSQLDCQTGLRDPEYEFVLQEGQVYIPRFQWTRLKDRLHQDPLPNALVKIDVKAYGLMESLCWCEDEPQPLGPDDVEVDIKYVGLNFRDIMISMGLMAHKGELGIEASGIIRRCGKNITQLHPGERVIVTQPGLFRTRAIVPSSRCVALSPSMSLEEGASLAVVFGTALYCLMDIARLEKGQSVLIHAACGGVGLAAIQVCQMVGAEIYATAGSDAKADYLVHNMGIPRHRIFNSRDGSFLPVLMSATQGRGVDVVLNSLAGELLHASWKCVAEFGKMIEIGKRDFLEHGTLDMEAFGGNRAFFGVDLIRLGEKPGFISRLVTRALALYEQGRITPVRPLEAIDAFDVHRAFRLMQQGLHMGKLVIKMPEGPSEVVISKSQLKVALSDDVSYLLVGGLGGVGRALATMMVERGARHFIFLSRSAGKSAQDQAFRCELEAQGCSVVMIQGDVGLLDDVKAAIQRCRQPIGGVLQLSMVLHDHFIPEMAHSHWKECLSAKVAGTWNLHEGLKGYDSRLRFFVVCGSITGVMGNAGQVNYSSANAFLTSFAQYRLHAGLPASVVNLGAVDEVGHLANQDQKLRDRMQAAHVRLLREQEVLDAFEIAMLECQPSSTPVNESSDDILRVRNDIIVGMSSTKSLADPSVRPLWGRDARFSVYANLDINKRPLRSKELDAVEDLQQQLAAIEKDPDRLKDPALPKQIVTEIVRTIQEYSVFARGQEYSQVAALPIDSLMTVEFRNFARRYLNMNLSLTTTAEAGTVEGLAKLIFASFQSKYLK</sequence>
<dbReference type="SUPFAM" id="SSF50129">
    <property type="entry name" value="GroES-like"/>
    <property type="match status" value="1"/>
</dbReference>
<dbReference type="InterPro" id="IPR013154">
    <property type="entry name" value="ADH-like_N"/>
</dbReference>
<dbReference type="InterPro" id="IPR036291">
    <property type="entry name" value="NAD(P)-bd_dom_sf"/>
</dbReference>
<dbReference type="InterPro" id="IPR011032">
    <property type="entry name" value="GroES-like_sf"/>
</dbReference>
<evidence type="ECO:0000256" key="2">
    <source>
        <dbReference type="ARBA" id="ARBA00022553"/>
    </source>
</evidence>
<evidence type="ECO:0000313" key="8">
    <source>
        <dbReference type="Proteomes" id="UP000710440"/>
    </source>
</evidence>
<dbReference type="CDD" id="cd02440">
    <property type="entry name" value="AdoMet_MTases"/>
    <property type="match status" value="1"/>
</dbReference>
<dbReference type="Gene3D" id="3.40.50.720">
    <property type="entry name" value="NAD(P)-binding Rossmann-like Domain"/>
    <property type="match status" value="2"/>
</dbReference>
<dbReference type="CDD" id="cd05195">
    <property type="entry name" value="enoyl_red"/>
    <property type="match status" value="1"/>
</dbReference>
<feature type="region of interest" description="N-terminal hotdog fold" evidence="5">
    <location>
        <begin position="1"/>
        <end position="23"/>
    </location>
</feature>
<dbReference type="InterPro" id="IPR049551">
    <property type="entry name" value="PKS_DH_C"/>
</dbReference>
<gene>
    <name evidence="7" type="ORF">Aspvir_009362</name>
</gene>
<dbReference type="Pfam" id="PF08659">
    <property type="entry name" value="KR"/>
    <property type="match status" value="1"/>
</dbReference>
<dbReference type="SMART" id="SM00829">
    <property type="entry name" value="PKS_ER"/>
    <property type="match status" value="1"/>
</dbReference>
<evidence type="ECO:0000256" key="1">
    <source>
        <dbReference type="ARBA" id="ARBA00022450"/>
    </source>
</evidence>
<keyword evidence="2" id="KW-0597">Phosphoprotein</keyword>
<keyword evidence="8" id="KW-1185">Reference proteome</keyword>
<dbReference type="InterPro" id="IPR042104">
    <property type="entry name" value="PKS_dehydratase_sf"/>
</dbReference>
<evidence type="ECO:0000256" key="3">
    <source>
        <dbReference type="ARBA" id="ARBA00022679"/>
    </source>
</evidence>
<comment type="caution">
    <text evidence="5">Lacks conserved residue(s) required for the propagation of feature annotation.</text>
</comment>
<dbReference type="Pfam" id="PF08240">
    <property type="entry name" value="ADH_N"/>
    <property type="match status" value="1"/>
</dbReference>
<dbReference type="Gene3D" id="3.10.129.110">
    <property type="entry name" value="Polyketide synthase dehydratase"/>
    <property type="match status" value="1"/>
</dbReference>
<dbReference type="RefSeq" id="XP_043128444.1">
    <property type="nucleotide sequence ID" value="XM_043272509.1"/>
</dbReference>
<dbReference type="PROSITE" id="PS52019">
    <property type="entry name" value="PKS_MFAS_DH"/>
    <property type="match status" value="1"/>
</dbReference>
<dbReference type="GO" id="GO:0004312">
    <property type="term" value="F:fatty acid synthase activity"/>
    <property type="evidence" value="ECO:0007669"/>
    <property type="project" value="TreeGrafter"/>
</dbReference>
<dbReference type="Gene3D" id="3.90.180.10">
    <property type="entry name" value="Medium-chain alcohol dehydrogenases, catalytic domain"/>
    <property type="match status" value="1"/>
</dbReference>
<dbReference type="FunFam" id="3.40.50.720:FF:000209">
    <property type="entry name" value="Polyketide synthase Pks12"/>
    <property type="match status" value="1"/>
</dbReference>
<reference evidence="7 8" key="1">
    <citation type="submission" date="2021-02" db="EMBL/GenBank/DDBJ databases">
        <title>Pan-genome distribution and transcriptional activeness of fungal secondary metabolism genes in Aspergillus section Fumigati.</title>
        <authorList>
            <person name="Takahashi H."/>
            <person name="Umemura M."/>
            <person name="Ninomiya A."/>
            <person name="Kusuya Y."/>
            <person name="Urayama S."/>
            <person name="Shimizu M."/>
            <person name="Watanabe A."/>
            <person name="Kamei K."/>
            <person name="Yaguchi T."/>
            <person name="Hagiwara D."/>
        </authorList>
    </citation>
    <scope>NUCLEOTIDE SEQUENCE [LARGE SCALE GENOMIC DNA]</scope>
    <source>
        <strain evidence="7 8">IFM 47045</strain>
    </source>
</reference>
<dbReference type="GeneID" id="66937344"/>
<keyword evidence="1" id="KW-0596">Phosphopantetheine</keyword>
<dbReference type="InterPro" id="IPR036736">
    <property type="entry name" value="ACP-like_sf"/>
</dbReference>
<dbReference type="GO" id="GO:0016491">
    <property type="term" value="F:oxidoreductase activity"/>
    <property type="evidence" value="ECO:0007669"/>
    <property type="project" value="InterPro"/>
</dbReference>
<dbReference type="Pfam" id="PF13602">
    <property type="entry name" value="ADH_zinc_N_2"/>
    <property type="match status" value="1"/>
</dbReference>
<keyword evidence="4" id="KW-0511">Multifunctional enzyme</keyword>
<evidence type="ECO:0000313" key="7">
    <source>
        <dbReference type="EMBL" id="GIK05258.1"/>
    </source>
</evidence>
<dbReference type="Pfam" id="PF23114">
    <property type="entry name" value="NAD-bd_HRPKS_sdrA"/>
    <property type="match status" value="1"/>
</dbReference>
<dbReference type="SMART" id="SM00822">
    <property type="entry name" value="PKS_KR"/>
    <property type="match status" value="1"/>
</dbReference>
<dbReference type="SUPFAM" id="SSF47336">
    <property type="entry name" value="ACP-like"/>
    <property type="match status" value="1"/>
</dbReference>
<keyword evidence="3" id="KW-0808">Transferase</keyword>
<dbReference type="InterPro" id="IPR057326">
    <property type="entry name" value="KR_dom"/>
</dbReference>
<evidence type="ECO:0000256" key="5">
    <source>
        <dbReference type="PROSITE-ProRule" id="PRU01363"/>
    </source>
</evidence>